<dbReference type="GO" id="GO:0005634">
    <property type="term" value="C:nucleus"/>
    <property type="evidence" value="ECO:0007669"/>
    <property type="project" value="UniProtKB-SubCell"/>
</dbReference>
<feature type="domain" description="BZIP" evidence="10">
    <location>
        <begin position="318"/>
        <end position="381"/>
    </location>
</feature>
<feature type="coiled-coil region" evidence="7">
    <location>
        <begin position="312"/>
        <end position="391"/>
    </location>
</feature>
<keyword evidence="9" id="KW-0812">Transmembrane</keyword>
<protein>
    <recommendedName>
        <fullName evidence="10">BZIP domain-containing protein</fullName>
    </recommendedName>
</protein>
<dbReference type="InterPro" id="IPR046347">
    <property type="entry name" value="bZIP_sf"/>
</dbReference>
<dbReference type="GO" id="GO:0003700">
    <property type="term" value="F:DNA-binding transcription factor activity"/>
    <property type="evidence" value="ECO:0007669"/>
    <property type="project" value="InterPro"/>
</dbReference>
<sequence length="530" mass="59225">MRRRNGHLRRLCHRLTCFSSLGRLPFYPSLLCFRICFFGVINWYVWLAAFSPEPPFTQNLNRCKLQRVGGRNPNELNIKHWPFADEKRFKPARPLRNGHVAARCGLGGSQVHVAFLDTCRRMAWCQEVADHVSLHGRAKLHPTKINYRKCPVFIQITNRSSFLLNLQGLSCHSQLQVVTVIMAFRRSGICVGYNERDEGNRKMVDCGELEAAQALAGLAHSSMLPDPSTGPGASGHASPPPPLLDLYLISGGAQDGEERGDDPQKEGLTLSSNIMGGSGKMTEILNSSSRTLFSSCDYDYSSITGCKSRRSVAEEEKEAQRLRRVVANRESARQTIRRRQAMYDELTRRAAHLVSENQNLKKEKELAAKEYDGLKSTNDRLRAQMTKAVKEEMQGTHEVSYPVQGMSSSTSTAHSFYNHTPVVQHGSQNYSIISSVGEPTTPLLVLPLPWFIPFHSPGQYFPQSYSDHNESSSSLPGKDKTEDSISSTKHVHTEMTLHFQSGLETHHPEQADFMASSMTSTGQVKTQDSS</sequence>
<dbReference type="PROSITE" id="PS50217">
    <property type="entry name" value="BZIP"/>
    <property type="match status" value="1"/>
</dbReference>
<comment type="subcellular location">
    <subcellularLocation>
        <location evidence="1">Nucleus</location>
    </subcellularLocation>
</comment>
<dbReference type="InterPro" id="IPR045314">
    <property type="entry name" value="bZIP_plant_GBF1"/>
</dbReference>
<evidence type="ECO:0000256" key="2">
    <source>
        <dbReference type="ARBA" id="ARBA00007163"/>
    </source>
</evidence>
<feature type="transmembrane region" description="Helical" evidence="9">
    <location>
        <begin position="24"/>
        <end position="46"/>
    </location>
</feature>
<dbReference type="PANTHER" id="PTHR45967:SF28">
    <property type="entry name" value="BASIC-LEUCINE ZIPPER (BZIP) TRANSCRIPTION FACTOR FAMILY PROTEIN"/>
    <property type="match status" value="1"/>
</dbReference>
<keyword evidence="5" id="KW-0804">Transcription</keyword>
<dbReference type="SUPFAM" id="SSF57959">
    <property type="entry name" value="Leucine zipper domain"/>
    <property type="match status" value="1"/>
</dbReference>
<evidence type="ECO:0000256" key="4">
    <source>
        <dbReference type="ARBA" id="ARBA00023125"/>
    </source>
</evidence>
<accession>A0AAV0CTI0</accession>
<evidence type="ECO:0000313" key="12">
    <source>
        <dbReference type="Proteomes" id="UP001152523"/>
    </source>
</evidence>
<keyword evidence="7" id="KW-0175">Coiled coil</keyword>
<evidence type="ECO:0000256" key="6">
    <source>
        <dbReference type="ARBA" id="ARBA00023242"/>
    </source>
</evidence>
<keyword evidence="12" id="KW-1185">Reference proteome</keyword>
<keyword evidence="6" id="KW-0539">Nucleus</keyword>
<gene>
    <name evidence="11" type="ORF">CEPIT_LOCUS8233</name>
</gene>
<evidence type="ECO:0000256" key="1">
    <source>
        <dbReference type="ARBA" id="ARBA00004123"/>
    </source>
</evidence>
<dbReference type="AlphaFoldDB" id="A0AAV0CTI0"/>
<dbReference type="CDD" id="cd14702">
    <property type="entry name" value="bZIP_plant_GBF1"/>
    <property type="match status" value="1"/>
</dbReference>
<dbReference type="GO" id="GO:0043565">
    <property type="term" value="F:sequence-specific DNA binding"/>
    <property type="evidence" value="ECO:0007669"/>
    <property type="project" value="InterPro"/>
</dbReference>
<name>A0AAV0CTI0_9ASTE</name>
<evidence type="ECO:0000256" key="7">
    <source>
        <dbReference type="SAM" id="Coils"/>
    </source>
</evidence>
<keyword evidence="4" id="KW-0238">DNA-binding</keyword>
<reference evidence="11" key="1">
    <citation type="submission" date="2022-07" db="EMBL/GenBank/DDBJ databases">
        <authorList>
            <person name="Macas J."/>
            <person name="Novak P."/>
            <person name="Neumann P."/>
        </authorList>
    </citation>
    <scope>NUCLEOTIDE SEQUENCE</scope>
</reference>
<dbReference type="Pfam" id="PF00170">
    <property type="entry name" value="bZIP_1"/>
    <property type="match status" value="1"/>
</dbReference>
<keyword evidence="9" id="KW-1133">Transmembrane helix</keyword>
<comment type="caution">
    <text evidence="11">The sequence shown here is derived from an EMBL/GenBank/DDBJ whole genome shotgun (WGS) entry which is preliminary data.</text>
</comment>
<evidence type="ECO:0000313" key="11">
    <source>
        <dbReference type="EMBL" id="CAH9082730.1"/>
    </source>
</evidence>
<dbReference type="EMBL" id="CAMAPF010000039">
    <property type="protein sequence ID" value="CAH9082730.1"/>
    <property type="molecule type" value="Genomic_DNA"/>
</dbReference>
<dbReference type="PANTHER" id="PTHR45967">
    <property type="entry name" value="G-BOX-BINDING FACTOR 3-RELATED"/>
    <property type="match status" value="1"/>
</dbReference>
<keyword evidence="3" id="KW-0805">Transcription regulation</keyword>
<feature type="region of interest" description="Disordered" evidence="8">
    <location>
        <begin position="463"/>
        <end position="489"/>
    </location>
</feature>
<feature type="non-terminal residue" evidence="11">
    <location>
        <position position="530"/>
    </location>
</feature>
<dbReference type="SMART" id="SM00338">
    <property type="entry name" value="BRLZ"/>
    <property type="match status" value="1"/>
</dbReference>
<organism evidence="11 12">
    <name type="scientific">Cuscuta epithymum</name>
    <dbReference type="NCBI Taxonomy" id="186058"/>
    <lineage>
        <taxon>Eukaryota</taxon>
        <taxon>Viridiplantae</taxon>
        <taxon>Streptophyta</taxon>
        <taxon>Embryophyta</taxon>
        <taxon>Tracheophyta</taxon>
        <taxon>Spermatophyta</taxon>
        <taxon>Magnoliopsida</taxon>
        <taxon>eudicotyledons</taxon>
        <taxon>Gunneridae</taxon>
        <taxon>Pentapetalae</taxon>
        <taxon>asterids</taxon>
        <taxon>lamiids</taxon>
        <taxon>Solanales</taxon>
        <taxon>Convolvulaceae</taxon>
        <taxon>Cuscuteae</taxon>
        <taxon>Cuscuta</taxon>
        <taxon>Cuscuta subgen. Cuscuta</taxon>
    </lineage>
</organism>
<evidence type="ECO:0000256" key="9">
    <source>
        <dbReference type="SAM" id="Phobius"/>
    </source>
</evidence>
<evidence type="ECO:0000256" key="8">
    <source>
        <dbReference type="SAM" id="MobiDB-lite"/>
    </source>
</evidence>
<feature type="region of interest" description="Disordered" evidence="8">
    <location>
        <begin position="254"/>
        <end position="276"/>
    </location>
</feature>
<comment type="similarity">
    <text evidence="2">Belongs to the bZIP family.</text>
</comment>
<proteinExistence type="inferred from homology"/>
<dbReference type="InterPro" id="IPR004827">
    <property type="entry name" value="bZIP"/>
</dbReference>
<evidence type="ECO:0000256" key="5">
    <source>
        <dbReference type="ARBA" id="ARBA00023163"/>
    </source>
</evidence>
<dbReference type="Proteomes" id="UP001152523">
    <property type="component" value="Unassembled WGS sequence"/>
</dbReference>
<dbReference type="InterPro" id="IPR044827">
    <property type="entry name" value="GBF-like"/>
</dbReference>
<keyword evidence="9" id="KW-0472">Membrane</keyword>
<feature type="compositionally biased region" description="Polar residues" evidence="8">
    <location>
        <begin position="463"/>
        <end position="475"/>
    </location>
</feature>
<evidence type="ECO:0000256" key="3">
    <source>
        <dbReference type="ARBA" id="ARBA00023015"/>
    </source>
</evidence>
<evidence type="ECO:0000259" key="10">
    <source>
        <dbReference type="PROSITE" id="PS50217"/>
    </source>
</evidence>